<evidence type="ECO:0000313" key="2">
    <source>
        <dbReference type="EMBL" id="KAL0061440.1"/>
    </source>
</evidence>
<sequence>MSLRLLMYLDMNQATKTMKDELETRLLKYVRNVTFASSGGPSSKSAKTTGVHSAEIFSLESDAPRKRARRLSLESEAERSNKVMRTGPPNKVDKKSETAPKTALAVSAQNGPGYQLQRETTGKQSRALQRFGLQAYPKNEVLIGYP</sequence>
<evidence type="ECO:0000313" key="3">
    <source>
        <dbReference type="Proteomes" id="UP001437256"/>
    </source>
</evidence>
<evidence type="ECO:0000256" key="1">
    <source>
        <dbReference type="SAM" id="MobiDB-lite"/>
    </source>
</evidence>
<name>A0ABR2ZIF7_9AGAR</name>
<dbReference type="EMBL" id="JBBXMP010000135">
    <property type="protein sequence ID" value="KAL0061440.1"/>
    <property type="molecule type" value="Genomic_DNA"/>
</dbReference>
<feature type="compositionally biased region" description="Basic and acidic residues" evidence="1">
    <location>
        <begin position="71"/>
        <end position="81"/>
    </location>
</feature>
<reference evidence="2 3" key="1">
    <citation type="submission" date="2024-05" db="EMBL/GenBank/DDBJ databases">
        <title>A draft genome resource for the thread blight pathogen Marasmius tenuissimus strain MS-2.</title>
        <authorList>
            <person name="Yulfo-Soto G.E."/>
            <person name="Baruah I.K."/>
            <person name="Amoako-Attah I."/>
            <person name="Bukari Y."/>
            <person name="Meinhardt L.W."/>
            <person name="Bailey B.A."/>
            <person name="Cohen S.P."/>
        </authorList>
    </citation>
    <scope>NUCLEOTIDE SEQUENCE [LARGE SCALE GENOMIC DNA]</scope>
    <source>
        <strain evidence="2 3">MS-2</strain>
    </source>
</reference>
<gene>
    <name evidence="2" type="ORF">AAF712_011734</name>
</gene>
<accession>A0ABR2ZIF7</accession>
<organism evidence="2 3">
    <name type="scientific">Marasmius tenuissimus</name>
    <dbReference type="NCBI Taxonomy" id="585030"/>
    <lineage>
        <taxon>Eukaryota</taxon>
        <taxon>Fungi</taxon>
        <taxon>Dikarya</taxon>
        <taxon>Basidiomycota</taxon>
        <taxon>Agaricomycotina</taxon>
        <taxon>Agaricomycetes</taxon>
        <taxon>Agaricomycetidae</taxon>
        <taxon>Agaricales</taxon>
        <taxon>Marasmiineae</taxon>
        <taxon>Marasmiaceae</taxon>
        <taxon>Marasmius</taxon>
    </lineage>
</organism>
<feature type="compositionally biased region" description="Low complexity" evidence="1">
    <location>
        <begin position="36"/>
        <end position="49"/>
    </location>
</feature>
<proteinExistence type="predicted"/>
<protein>
    <submittedName>
        <fullName evidence="2">Uncharacterized protein</fullName>
    </submittedName>
</protein>
<dbReference type="Proteomes" id="UP001437256">
    <property type="component" value="Unassembled WGS sequence"/>
</dbReference>
<feature type="region of interest" description="Disordered" evidence="1">
    <location>
        <begin position="36"/>
        <end position="123"/>
    </location>
</feature>
<comment type="caution">
    <text evidence="2">The sequence shown here is derived from an EMBL/GenBank/DDBJ whole genome shotgun (WGS) entry which is preliminary data.</text>
</comment>
<feature type="compositionally biased region" description="Polar residues" evidence="1">
    <location>
        <begin position="107"/>
        <end position="123"/>
    </location>
</feature>
<keyword evidence="3" id="KW-1185">Reference proteome</keyword>